<dbReference type="Pfam" id="PF00781">
    <property type="entry name" value="DAGK_cat"/>
    <property type="match status" value="1"/>
</dbReference>
<evidence type="ECO:0000313" key="4">
    <source>
        <dbReference type="EMBL" id="MBO3662941.1"/>
    </source>
</evidence>
<gene>
    <name evidence="4" type="ORF">J5V96_05370</name>
</gene>
<protein>
    <submittedName>
        <fullName evidence="4">NAD(+)/NADH kinase</fullName>
    </submittedName>
</protein>
<dbReference type="SMART" id="SM00046">
    <property type="entry name" value="DAGKc"/>
    <property type="match status" value="1"/>
</dbReference>
<dbReference type="AlphaFoldDB" id="A0A939TQA7"/>
<dbReference type="InterPro" id="IPR001206">
    <property type="entry name" value="Diacylglycerol_kinase_cat_dom"/>
</dbReference>
<dbReference type="InterPro" id="IPR050187">
    <property type="entry name" value="Lipid_Phosphate_FormReg"/>
</dbReference>
<evidence type="ECO:0000259" key="3">
    <source>
        <dbReference type="PROSITE" id="PS50146"/>
    </source>
</evidence>
<dbReference type="Gene3D" id="3.40.50.10330">
    <property type="entry name" value="Probable inorganic polyphosphate/atp-NAD kinase, domain 1"/>
    <property type="match status" value="1"/>
</dbReference>
<comment type="caution">
    <text evidence="4">The sequence shown here is derived from an EMBL/GenBank/DDBJ whole genome shotgun (WGS) entry which is preliminary data.</text>
</comment>
<accession>A0A939TQA7</accession>
<evidence type="ECO:0000256" key="1">
    <source>
        <dbReference type="ARBA" id="ARBA00001946"/>
    </source>
</evidence>
<dbReference type="PANTHER" id="PTHR12358:SF106">
    <property type="entry name" value="LIPID KINASE YEGS"/>
    <property type="match status" value="1"/>
</dbReference>
<keyword evidence="4" id="KW-0418">Kinase</keyword>
<dbReference type="PROSITE" id="PS50146">
    <property type="entry name" value="DAGK"/>
    <property type="match status" value="1"/>
</dbReference>
<name>A0A939TQA7_9MICO</name>
<dbReference type="GO" id="GO:0005886">
    <property type="term" value="C:plasma membrane"/>
    <property type="evidence" value="ECO:0007669"/>
    <property type="project" value="TreeGrafter"/>
</dbReference>
<sequence>MTSDAPSAPRAALIYNPIKVDGAALCALVEQHSVEAGWEPPLFLETLVEDPGQQITRNALEQGADVVIVAGGDGTVRAVSEAIRGTGVPLAIVPSGTGNLLARNLLLPLDDQALAISAAFDGDHMEVDIGVALLRREDGRHEEHAFVVLAGMGLDAEMIKNTNPELKKAVGWVAYVDGAARSLAGAQPFRIVYDIVRKREVTRNTQTISTSTRLRSAKVQSILFANCGELPGGISLIPDGSIVDGLLDIALVQPTGPLGWLGVWRKVWWDNSVLRRTRAGRRVLERRGRSTSVRYISGVAAEAATPIPQPVQLDGDEFGHATRISVRVEHGALLVTLPKGHLDLDQE</sequence>
<evidence type="ECO:0000313" key="5">
    <source>
        <dbReference type="Proteomes" id="UP000680132"/>
    </source>
</evidence>
<dbReference type="RefSeq" id="WP_208501407.1">
    <property type="nucleotide sequence ID" value="NZ_JAGFOA010000002.1"/>
</dbReference>
<evidence type="ECO:0000256" key="2">
    <source>
        <dbReference type="ARBA" id="ARBA00005983"/>
    </source>
</evidence>
<dbReference type="PANTHER" id="PTHR12358">
    <property type="entry name" value="SPHINGOSINE KINASE"/>
    <property type="match status" value="1"/>
</dbReference>
<comment type="cofactor">
    <cofactor evidence="1">
        <name>Mg(2+)</name>
        <dbReference type="ChEBI" id="CHEBI:18420"/>
    </cofactor>
</comment>
<reference evidence="4" key="1">
    <citation type="submission" date="2021-03" db="EMBL/GenBank/DDBJ databases">
        <title>Microbacterium sp. nov., a novel actinobacterium isolated from cow dung.</title>
        <authorList>
            <person name="Zhang L."/>
        </authorList>
    </citation>
    <scope>NUCLEOTIDE SEQUENCE</scope>
    <source>
        <strain evidence="4">NEAU-LLB</strain>
    </source>
</reference>
<dbReference type="InterPro" id="IPR017438">
    <property type="entry name" value="ATP-NAD_kinase_N"/>
</dbReference>
<comment type="similarity">
    <text evidence="2">Belongs to the diacylglycerol/lipid kinase family.</text>
</comment>
<keyword evidence="5" id="KW-1185">Reference proteome</keyword>
<dbReference type="InterPro" id="IPR016064">
    <property type="entry name" value="NAD/diacylglycerol_kinase_sf"/>
</dbReference>
<dbReference type="SUPFAM" id="SSF111331">
    <property type="entry name" value="NAD kinase/diacylglycerol kinase-like"/>
    <property type="match status" value="1"/>
</dbReference>
<keyword evidence="4" id="KW-0808">Transferase</keyword>
<dbReference type="Gene3D" id="2.60.200.40">
    <property type="match status" value="1"/>
</dbReference>
<feature type="domain" description="DAGKc" evidence="3">
    <location>
        <begin position="6"/>
        <end position="136"/>
    </location>
</feature>
<proteinExistence type="inferred from homology"/>
<dbReference type="Proteomes" id="UP000680132">
    <property type="component" value="Unassembled WGS sequence"/>
</dbReference>
<dbReference type="EMBL" id="JAGFOA010000002">
    <property type="protein sequence ID" value="MBO3662941.1"/>
    <property type="molecule type" value="Genomic_DNA"/>
</dbReference>
<organism evidence="4 5">
    <name type="scientific">Microbacterium stercoris</name>
    <dbReference type="NCBI Taxonomy" id="2820289"/>
    <lineage>
        <taxon>Bacteria</taxon>
        <taxon>Bacillati</taxon>
        <taxon>Actinomycetota</taxon>
        <taxon>Actinomycetes</taxon>
        <taxon>Micrococcales</taxon>
        <taxon>Microbacteriaceae</taxon>
        <taxon>Microbacterium</taxon>
    </lineage>
</organism>
<dbReference type="GO" id="GO:0016301">
    <property type="term" value="F:kinase activity"/>
    <property type="evidence" value="ECO:0007669"/>
    <property type="project" value="UniProtKB-KW"/>
</dbReference>